<keyword evidence="1" id="KW-0732">Signal</keyword>
<dbReference type="AlphaFoldDB" id="A0A224XM89"/>
<evidence type="ECO:0000313" key="2">
    <source>
        <dbReference type="EMBL" id="JAW13597.1"/>
    </source>
</evidence>
<evidence type="ECO:0000256" key="1">
    <source>
        <dbReference type="SAM" id="SignalP"/>
    </source>
</evidence>
<organism evidence="2">
    <name type="scientific">Panstrongylus lignarius</name>
    <dbReference type="NCBI Taxonomy" id="156445"/>
    <lineage>
        <taxon>Eukaryota</taxon>
        <taxon>Metazoa</taxon>
        <taxon>Ecdysozoa</taxon>
        <taxon>Arthropoda</taxon>
        <taxon>Hexapoda</taxon>
        <taxon>Insecta</taxon>
        <taxon>Pterygota</taxon>
        <taxon>Neoptera</taxon>
        <taxon>Paraneoptera</taxon>
        <taxon>Hemiptera</taxon>
        <taxon>Heteroptera</taxon>
        <taxon>Panheteroptera</taxon>
        <taxon>Cimicomorpha</taxon>
        <taxon>Reduviidae</taxon>
        <taxon>Triatominae</taxon>
        <taxon>Panstrongylus</taxon>
    </lineage>
</organism>
<reference evidence="2" key="1">
    <citation type="journal article" date="2018" name="PLoS Negl. Trop. Dis.">
        <title>An insight into the salivary gland and fat body transcriptome of Panstrongylus lignarius (Hemiptera: Heteroptera), the main vector of Chagas disease in Peru.</title>
        <authorList>
            <person name="Nevoa J.C."/>
            <person name="Mendes M.T."/>
            <person name="da Silva M.V."/>
            <person name="Soares S.C."/>
            <person name="Oliveira C.J.F."/>
            <person name="Ribeiro J.M.C."/>
        </authorList>
    </citation>
    <scope>NUCLEOTIDE SEQUENCE</scope>
</reference>
<sequence>MISPKMLYTLLVLIYVTLSHEEDPVTDTNGNKTNGTGNVLTNAKLKLKKLLNDSLNAVLNYGKRAKVNLNLLGRGRYLKEDKNDNSEQDEIANDVEIVLNTAMNDYYNTEKTALYNKLLKLGNKTQENDEEQLGKFYDNAKTSLDIGERHWKKQWDGVTELLKSGVKLGW</sequence>
<accession>A0A224XM89</accession>
<protein>
    <submittedName>
        <fullName evidence="2">Putative secreted protein</fullName>
    </submittedName>
</protein>
<feature type="chain" id="PRO_5013075872" evidence="1">
    <location>
        <begin position="22"/>
        <end position="170"/>
    </location>
</feature>
<name>A0A224XM89_9HEMI</name>
<feature type="signal peptide" evidence="1">
    <location>
        <begin position="1"/>
        <end position="21"/>
    </location>
</feature>
<proteinExistence type="predicted"/>
<dbReference type="EMBL" id="GFTR01002829">
    <property type="protein sequence ID" value="JAW13597.1"/>
    <property type="molecule type" value="Transcribed_RNA"/>
</dbReference>